<reference evidence="2" key="1">
    <citation type="submission" date="2015-01" db="EMBL/GenBank/DDBJ databases">
        <authorList>
            <person name="Durling Mikael"/>
        </authorList>
    </citation>
    <scope>NUCLEOTIDE SEQUENCE</scope>
</reference>
<dbReference type="EMBL" id="CDPU01000046">
    <property type="protein sequence ID" value="CEO54849.1"/>
    <property type="molecule type" value="Genomic_DNA"/>
</dbReference>
<dbReference type="InterPro" id="IPR027417">
    <property type="entry name" value="P-loop_NTPase"/>
</dbReference>
<organism evidence="2">
    <name type="scientific">Bionectria ochroleuca</name>
    <name type="common">Gliocladium roseum</name>
    <dbReference type="NCBI Taxonomy" id="29856"/>
    <lineage>
        <taxon>Eukaryota</taxon>
        <taxon>Fungi</taxon>
        <taxon>Dikarya</taxon>
        <taxon>Ascomycota</taxon>
        <taxon>Pezizomycotina</taxon>
        <taxon>Sordariomycetes</taxon>
        <taxon>Hypocreomycetidae</taxon>
        <taxon>Hypocreales</taxon>
        <taxon>Bionectriaceae</taxon>
        <taxon>Clonostachys</taxon>
    </lineage>
</organism>
<evidence type="ECO:0000259" key="1">
    <source>
        <dbReference type="Pfam" id="PF13521"/>
    </source>
</evidence>
<name>A0A0B7KCN5_BIOOC</name>
<evidence type="ECO:0000313" key="2">
    <source>
        <dbReference type="EMBL" id="CEO54849.1"/>
    </source>
</evidence>
<dbReference type="Gene3D" id="3.40.50.300">
    <property type="entry name" value="P-loop containing nucleotide triphosphate hydrolases"/>
    <property type="match status" value="1"/>
</dbReference>
<feature type="domain" description="NadR/Ttd14 AAA" evidence="1">
    <location>
        <begin position="12"/>
        <end position="187"/>
    </location>
</feature>
<dbReference type="SUPFAM" id="SSF52540">
    <property type="entry name" value="P-loop containing nucleoside triphosphate hydrolases"/>
    <property type="match status" value="1"/>
</dbReference>
<sequence>MAHPPRRPIANIYIIGSQSTGKTTLVNGLMEEFKALCGTLGVPEPSLIVEVARIVIKKTSFTTEDIRNSPDLSLMLQKQILAAQVEAERTALDTSPWVVSDRSALDPIVYAHTYAGADAAKQITESGTWQAIRQRMAESVVIVCEPVVDWLQDDGVRLLPKDNEEWIQIHRRFCTLLEEEGIGYSVLGSDIRESSGRVDFVVSRWRQRLEEIALQAE</sequence>
<protein>
    <recommendedName>
        <fullName evidence="1">NadR/Ttd14 AAA domain-containing protein</fullName>
    </recommendedName>
</protein>
<proteinExistence type="predicted"/>
<dbReference type="InterPro" id="IPR038727">
    <property type="entry name" value="NadR/Ttd14_AAA_dom"/>
</dbReference>
<dbReference type="Pfam" id="PF13521">
    <property type="entry name" value="AAA_28"/>
    <property type="match status" value="1"/>
</dbReference>
<gene>
    <name evidence="2" type="ORF">BN869_000010907_1</name>
</gene>
<accession>A0A0B7KCN5</accession>
<dbReference type="AlphaFoldDB" id="A0A0B7KCN5"/>